<evidence type="ECO:0000256" key="2">
    <source>
        <dbReference type="ARBA" id="ARBA00006865"/>
    </source>
</evidence>
<evidence type="ECO:0000313" key="10">
    <source>
        <dbReference type="Proteomes" id="UP000030651"/>
    </source>
</evidence>
<dbReference type="Gene3D" id="2.60.120.200">
    <property type="match status" value="1"/>
</dbReference>
<dbReference type="Proteomes" id="UP000030651">
    <property type="component" value="Unassembled WGS sequence"/>
</dbReference>
<evidence type="ECO:0000256" key="4">
    <source>
        <dbReference type="ARBA" id="ARBA00022801"/>
    </source>
</evidence>
<evidence type="ECO:0000313" key="9">
    <source>
        <dbReference type="EMBL" id="ETS80787.1"/>
    </source>
</evidence>
<dbReference type="PANTHER" id="PTHR10963">
    <property type="entry name" value="GLYCOSYL HYDROLASE-RELATED"/>
    <property type="match status" value="1"/>
</dbReference>
<keyword evidence="7" id="KW-1133">Transmembrane helix</keyword>
<feature type="transmembrane region" description="Helical" evidence="7">
    <location>
        <begin position="227"/>
        <end position="250"/>
    </location>
</feature>
<protein>
    <recommendedName>
        <fullName evidence="3">endo-1,3(4)-beta-glucanase</fullName>
        <ecNumber evidence="3">3.2.1.6</ecNumber>
    </recommendedName>
</protein>
<dbReference type="Pfam" id="PF26113">
    <property type="entry name" value="GH16_XgeA"/>
    <property type="match status" value="1"/>
</dbReference>
<dbReference type="EMBL" id="KI912113">
    <property type="protein sequence ID" value="ETS80787.1"/>
    <property type="molecule type" value="Genomic_DNA"/>
</dbReference>
<sequence>MPLTDEESQNNNHIRRTKTSYQAAAFGTSALNLQREHLGYTPFEYWKGPKPVIPGSSQRTTGPIASHRTTTIAVRELNTSSGPGAQAAQQQQQHLSGTTAAATTVALVAHLEGNEEKTTGWWDSEKTQNNEKLDWARAGSTITLGPGAPATTAKNMGWTDAYNNGGNNHFRSAGPTSFHVHDRQGSVELLTQRPPSYASAKLPPRPTADMKRDAASRWDPRGWRKRTWAGVALVLIVAIIVGVVTGVLVAKANRYPDYSKLTYALEDSYSGTDFFDNFDYFEGYDPTSGFVHYVPQARAESLNLTYASSSTAVLRVDTSVGNTSSPDASTGRFSVRVTSKTQYDSGLFIFDVKHTPYGCGTWPALWLSDPSNWPTNGEIDVMEAVNKATDGNQMTLHTDDGCDMKVKRKMTGTVQYKTCSNNTNDNAGCGVLGDADSSYGSGFNSGGGGVMAVEWRDAGIRMWQFARDSIPDDITAGDSPDPSSWGTASADFPNTDCSISSHFKNQSIIANIDLCGDWAGNVYADSGCPSSCEDYVANYPSAFKNAYWEFGSFSVYKAS</sequence>
<dbReference type="RefSeq" id="XP_007835088.1">
    <property type="nucleotide sequence ID" value="XM_007836897.1"/>
</dbReference>
<dbReference type="InterPro" id="IPR000757">
    <property type="entry name" value="Beta-glucanase-like"/>
</dbReference>
<keyword evidence="5" id="KW-0326">Glycosidase</keyword>
<dbReference type="PANTHER" id="PTHR10963:SF42">
    <property type="entry name" value="PUTATIVE (AFU_ORTHOLOGUE AFUA_5G02280)-RELATED"/>
    <property type="match status" value="1"/>
</dbReference>
<dbReference type="FunFam" id="2.60.120.200:FF:000114">
    <property type="entry name" value="Probable endo-1,3(4)-beta-glucanase NFIA_089530"/>
    <property type="match status" value="1"/>
</dbReference>
<accession>W3X5Y8</accession>
<dbReference type="KEGG" id="pfy:PFICI_08316"/>
<dbReference type="EC" id="3.2.1.6" evidence="3"/>
<dbReference type="PROSITE" id="PS51762">
    <property type="entry name" value="GH16_2"/>
    <property type="match status" value="1"/>
</dbReference>
<dbReference type="GO" id="GO:0052861">
    <property type="term" value="F:endo-1,3(4)-beta-glucanase activity"/>
    <property type="evidence" value="ECO:0007669"/>
    <property type="project" value="UniProtKB-EC"/>
</dbReference>
<evidence type="ECO:0000256" key="6">
    <source>
        <dbReference type="SAM" id="MobiDB-lite"/>
    </source>
</evidence>
<dbReference type="CDD" id="cd02181">
    <property type="entry name" value="GH16_fungal_Lam16A_glucanase"/>
    <property type="match status" value="1"/>
</dbReference>
<name>W3X5Y8_PESFW</name>
<evidence type="ECO:0000256" key="5">
    <source>
        <dbReference type="ARBA" id="ARBA00023295"/>
    </source>
</evidence>
<dbReference type="STRING" id="1229662.W3X5Y8"/>
<dbReference type="GeneID" id="19273329"/>
<dbReference type="SUPFAM" id="SSF49899">
    <property type="entry name" value="Concanavalin A-like lectins/glucanases"/>
    <property type="match status" value="1"/>
</dbReference>
<dbReference type="InParanoid" id="W3X5Y8"/>
<organism evidence="9 10">
    <name type="scientific">Pestalotiopsis fici (strain W106-1 / CGMCC3.15140)</name>
    <dbReference type="NCBI Taxonomy" id="1229662"/>
    <lineage>
        <taxon>Eukaryota</taxon>
        <taxon>Fungi</taxon>
        <taxon>Dikarya</taxon>
        <taxon>Ascomycota</taxon>
        <taxon>Pezizomycotina</taxon>
        <taxon>Sordariomycetes</taxon>
        <taxon>Xylariomycetidae</taxon>
        <taxon>Amphisphaeriales</taxon>
        <taxon>Sporocadaceae</taxon>
        <taxon>Pestalotiopsis</taxon>
    </lineage>
</organism>
<dbReference type="OrthoDB" id="192832at2759"/>
<dbReference type="eggNOG" id="ENOG502RY4F">
    <property type="taxonomic scope" value="Eukaryota"/>
</dbReference>
<comment type="similarity">
    <text evidence="2">Belongs to the glycosyl hydrolase 16 family.</text>
</comment>
<comment type="catalytic activity">
    <reaction evidence="1">
        <text>Endohydrolysis of (1-&gt;3)- or (1-&gt;4)-linkages in beta-D-glucans when the glucose residue whose reducing group is involved in the linkage to be hydrolyzed is itself substituted at C-3.</text>
        <dbReference type="EC" id="3.2.1.6"/>
    </reaction>
</comment>
<evidence type="ECO:0000256" key="3">
    <source>
        <dbReference type="ARBA" id="ARBA00012599"/>
    </source>
</evidence>
<proteinExistence type="inferred from homology"/>
<dbReference type="InterPro" id="IPR013320">
    <property type="entry name" value="ConA-like_dom_sf"/>
</dbReference>
<gene>
    <name evidence="9" type="ORF">PFICI_08316</name>
</gene>
<reference evidence="10" key="1">
    <citation type="journal article" date="2015" name="BMC Genomics">
        <title>Genomic and transcriptomic analysis of the endophytic fungus Pestalotiopsis fici reveals its lifestyle and high potential for synthesis of natural products.</title>
        <authorList>
            <person name="Wang X."/>
            <person name="Zhang X."/>
            <person name="Liu L."/>
            <person name="Xiang M."/>
            <person name="Wang W."/>
            <person name="Sun X."/>
            <person name="Che Y."/>
            <person name="Guo L."/>
            <person name="Liu G."/>
            <person name="Guo L."/>
            <person name="Wang C."/>
            <person name="Yin W.B."/>
            <person name="Stadler M."/>
            <person name="Zhang X."/>
            <person name="Liu X."/>
        </authorList>
    </citation>
    <scope>NUCLEOTIDE SEQUENCE [LARGE SCALE GENOMIC DNA]</scope>
    <source>
        <strain evidence="10">W106-1 / CGMCC3.15140</strain>
    </source>
</reference>
<dbReference type="AlphaFoldDB" id="W3X5Y8"/>
<evidence type="ECO:0000256" key="1">
    <source>
        <dbReference type="ARBA" id="ARBA00000124"/>
    </source>
</evidence>
<feature type="region of interest" description="Disordered" evidence="6">
    <location>
        <begin position="196"/>
        <end position="216"/>
    </location>
</feature>
<feature type="domain" description="GH16" evidence="8">
    <location>
        <begin position="256"/>
        <end position="544"/>
    </location>
</feature>
<keyword evidence="7" id="KW-0472">Membrane</keyword>
<keyword evidence="4" id="KW-0378">Hydrolase</keyword>
<dbReference type="InterPro" id="IPR050546">
    <property type="entry name" value="Glycosyl_Hydrlase_16"/>
</dbReference>
<keyword evidence="10" id="KW-1185">Reference proteome</keyword>
<keyword evidence="7" id="KW-0812">Transmembrane</keyword>
<dbReference type="HOGENOM" id="CLU_016972_1_0_1"/>
<evidence type="ECO:0000259" key="8">
    <source>
        <dbReference type="PROSITE" id="PS51762"/>
    </source>
</evidence>
<evidence type="ECO:0000256" key="7">
    <source>
        <dbReference type="SAM" id="Phobius"/>
    </source>
</evidence>
<dbReference type="GO" id="GO:0009251">
    <property type="term" value="P:glucan catabolic process"/>
    <property type="evidence" value="ECO:0007669"/>
    <property type="project" value="TreeGrafter"/>
</dbReference>